<comment type="caution">
    <text evidence="1">The sequence shown here is derived from an EMBL/GenBank/DDBJ whole genome shotgun (WGS) entry which is preliminary data.</text>
</comment>
<proteinExistence type="predicted"/>
<organism evidence="1 2">
    <name type="scientific">Lentinula aff. lateritia</name>
    <dbReference type="NCBI Taxonomy" id="2804960"/>
    <lineage>
        <taxon>Eukaryota</taxon>
        <taxon>Fungi</taxon>
        <taxon>Dikarya</taxon>
        <taxon>Basidiomycota</taxon>
        <taxon>Agaricomycotina</taxon>
        <taxon>Agaricomycetes</taxon>
        <taxon>Agaricomycetidae</taxon>
        <taxon>Agaricales</taxon>
        <taxon>Marasmiineae</taxon>
        <taxon>Omphalotaceae</taxon>
        <taxon>Lentinula</taxon>
    </lineage>
</organism>
<dbReference type="EMBL" id="MU795699">
    <property type="protein sequence ID" value="KAJ3805067.1"/>
    <property type="molecule type" value="Genomic_DNA"/>
</dbReference>
<evidence type="ECO:0000313" key="1">
    <source>
        <dbReference type="EMBL" id="KAJ3805067.1"/>
    </source>
</evidence>
<name>A0ACC1TK43_9AGAR</name>
<gene>
    <name evidence="1" type="ORF">F5876DRAFT_70112</name>
</gene>
<evidence type="ECO:0000313" key="2">
    <source>
        <dbReference type="Proteomes" id="UP001163835"/>
    </source>
</evidence>
<dbReference type="Proteomes" id="UP001163835">
    <property type="component" value="Unassembled WGS sequence"/>
</dbReference>
<keyword evidence="2" id="KW-1185">Reference proteome</keyword>
<accession>A0ACC1TK43</accession>
<protein>
    <submittedName>
        <fullName evidence="1">Uncharacterized protein</fullName>
    </submittedName>
</protein>
<reference evidence="1" key="1">
    <citation type="submission" date="2022-09" db="EMBL/GenBank/DDBJ databases">
        <title>A Global Phylogenomic Analysis of the Shiitake Genus Lentinula.</title>
        <authorList>
            <consortium name="DOE Joint Genome Institute"/>
            <person name="Sierra-Patev S."/>
            <person name="Min B."/>
            <person name="Naranjo-Ortiz M."/>
            <person name="Looney B."/>
            <person name="Konkel Z."/>
            <person name="Slot J.C."/>
            <person name="Sakamoto Y."/>
            <person name="Steenwyk J.L."/>
            <person name="Rokas A."/>
            <person name="Carro J."/>
            <person name="Camarero S."/>
            <person name="Ferreira P."/>
            <person name="Molpeceres G."/>
            <person name="Ruiz-Duenas F.J."/>
            <person name="Serrano A."/>
            <person name="Henrissat B."/>
            <person name="Drula E."/>
            <person name="Hughes K.W."/>
            <person name="Mata J.L."/>
            <person name="Ishikawa N.K."/>
            <person name="Vargas-Isla R."/>
            <person name="Ushijima S."/>
            <person name="Smith C.A."/>
            <person name="Ahrendt S."/>
            <person name="Andreopoulos W."/>
            <person name="He G."/>
            <person name="Labutti K."/>
            <person name="Lipzen A."/>
            <person name="Ng V."/>
            <person name="Riley R."/>
            <person name="Sandor L."/>
            <person name="Barry K."/>
            <person name="Martinez A.T."/>
            <person name="Xiao Y."/>
            <person name="Gibbons J.G."/>
            <person name="Terashima K."/>
            <person name="Grigoriev I.V."/>
            <person name="Hibbett D.S."/>
        </authorList>
    </citation>
    <scope>NUCLEOTIDE SEQUENCE</scope>
    <source>
        <strain evidence="1">TMI1499</strain>
    </source>
</reference>
<sequence length="474" mass="54065">MAFKSVDKSSIHPRFPGTKRYYNPPMLYSQGIFKEVVKESYDYLLDIDQSEVQSAQEESRASANNVDEAASPTLIHQIPPELLLKIFRIHIFHHSGKDTPWAGYSLQIYCPPVSRRLHVQYRALVLAGACSRWREIVLAEHIFWLTFYLDIEVFRDRPQLLPLLDTYTSNSRSVPLSLSISLDNTMNMDNTMHTTVNNNIKQVLKILLEHAKRWRSLKFTAADETYIRHLNEWCSLDCLVSSGYSKTQLSDVVFLSLEDLQVEYLHPGHDRFSLFQASPRLKKYSVNFMSCRPKLALPDLSHLEEFHVIEGFLEGPSIGYFLSQMPLLRDCTIEGFLSTHDDLNSDFKPMASDLLAACPPITNLRLRIDDIEGMEHFKQTTLGLSRTSIAPKLSSLTVHLMVYGFRRMGSQSDSHSVQEQLVDVLCSLVEPRLRLTGRLKALKVINNSTSTLRAEDGNHIVVSDIIVSNMGNLY</sequence>